<keyword evidence="2" id="KW-1185">Reference proteome</keyword>
<name>A0A8T8S8E0_9BASI</name>
<reference evidence="1" key="1">
    <citation type="submission" date="2016-04" db="EMBL/GenBank/DDBJ databases">
        <authorList>
            <person name="Nguyen H.D."/>
            <person name="Samba Siva P."/>
            <person name="Cullis J."/>
            <person name="Levesque C.A."/>
            <person name="Hambleton S."/>
        </authorList>
    </citation>
    <scope>NUCLEOTIDE SEQUENCE</scope>
    <source>
        <strain evidence="1">DAOMC 236416</strain>
    </source>
</reference>
<dbReference type="EMBL" id="LWDF02003075">
    <property type="protein sequence ID" value="KAE8234991.1"/>
    <property type="molecule type" value="Genomic_DNA"/>
</dbReference>
<feature type="non-terminal residue" evidence="1">
    <location>
        <position position="1"/>
    </location>
</feature>
<evidence type="ECO:0000313" key="2">
    <source>
        <dbReference type="Proteomes" id="UP000077521"/>
    </source>
</evidence>
<dbReference type="AlphaFoldDB" id="A0A8T8S8E0"/>
<reference evidence="1" key="2">
    <citation type="journal article" date="2019" name="IMA Fungus">
        <title>Genome sequencing and comparison of five Tilletia species to identify candidate genes for the detection of regulated species infecting wheat.</title>
        <authorList>
            <person name="Nguyen H.D.T."/>
            <person name="Sultana T."/>
            <person name="Kesanakurti P."/>
            <person name="Hambleton S."/>
        </authorList>
    </citation>
    <scope>NUCLEOTIDE SEQUENCE</scope>
    <source>
        <strain evidence="1">DAOMC 236416</strain>
    </source>
</reference>
<organism evidence="1 2">
    <name type="scientific">Tilletia indica</name>
    <dbReference type="NCBI Taxonomy" id="43049"/>
    <lineage>
        <taxon>Eukaryota</taxon>
        <taxon>Fungi</taxon>
        <taxon>Dikarya</taxon>
        <taxon>Basidiomycota</taxon>
        <taxon>Ustilaginomycotina</taxon>
        <taxon>Exobasidiomycetes</taxon>
        <taxon>Tilletiales</taxon>
        <taxon>Tilletiaceae</taxon>
        <taxon>Tilletia</taxon>
    </lineage>
</organism>
<evidence type="ECO:0000313" key="1">
    <source>
        <dbReference type="EMBL" id="KAE8234991.1"/>
    </source>
</evidence>
<gene>
    <name evidence="1" type="ORF">A4X13_0g9661</name>
</gene>
<proteinExistence type="predicted"/>
<comment type="caution">
    <text evidence="1">The sequence shown here is derived from an EMBL/GenBank/DDBJ whole genome shotgun (WGS) entry which is preliminary data.</text>
</comment>
<accession>A0A8T8S8E0</accession>
<sequence>MLSTCSLITLGRQDSQGRLTSGKMPLPLAVDISNGHITYTPGSSYHQDKDPLQPDST</sequence>
<dbReference type="Proteomes" id="UP000077521">
    <property type="component" value="Unassembled WGS sequence"/>
</dbReference>
<protein>
    <submittedName>
        <fullName evidence="1">Uncharacterized protein</fullName>
    </submittedName>
</protein>